<evidence type="ECO:0000259" key="9">
    <source>
        <dbReference type="Pfam" id="PF12804"/>
    </source>
</evidence>
<comment type="catalytic activity">
    <reaction evidence="8">
        <text>Mo-molybdopterin + GTP + H(+) = Mo-molybdopterin guanine dinucleotide + diphosphate</text>
        <dbReference type="Rhea" id="RHEA:34243"/>
        <dbReference type="ChEBI" id="CHEBI:15378"/>
        <dbReference type="ChEBI" id="CHEBI:33019"/>
        <dbReference type="ChEBI" id="CHEBI:37565"/>
        <dbReference type="ChEBI" id="CHEBI:71302"/>
        <dbReference type="ChEBI" id="CHEBI:71310"/>
        <dbReference type="EC" id="2.7.7.77"/>
    </reaction>
</comment>
<keyword evidence="1 8" id="KW-0963">Cytoplasm</keyword>
<evidence type="ECO:0000256" key="2">
    <source>
        <dbReference type="ARBA" id="ARBA00022679"/>
    </source>
</evidence>
<comment type="function">
    <text evidence="8">Transfers a GMP moiety from GTP to Mo-molybdopterin (Mo-MPT) cofactor (Moco or molybdenum cofactor) to form Mo-molybdopterin guanine dinucleotide (Mo-MGD) cofactor.</text>
</comment>
<organism evidence="10 11">
    <name type="scientific">Brevundimonas albigilva</name>
    <dbReference type="NCBI Taxonomy" id="1312364"/>
    <lineage>
        <taxon>Bacteria</taxon>
        <taxon>Pseudomonadati</taxon>
        <taxon>Pseudomonadota</taxon>
        <taxon>Alphaproteobacteria</taxon>
        <taxon>Caulobacterales</taxon>
        <taxon>Caulobacteraceae</taxon>
        <taxon>Brevundimonas</taxon>
    </lineage>
</organism>
<comment type="subcellular location">
    <subcellularLocation>
        <location evidence="8">Cytoplasm</location>
    </subcellularLocation>
</comment>
<dbReference type="Proteomes" id="UP001055429">
    <property type="component" value="Chromosome"/>
</dbReference>
<reference evidence="10" key="1">
    <citation type="submission" date="2022-05" db="EMBL/GenBank/DDBJ databases">
        <title>Brevundimonas albigilva TT17 genome sequence.</title>
        <authorList>
            <person name="Lee K."/>
            <person name="Son H."/>
        </authorList>
    </citation>
    <scope>NUCLEOTIDE SEQUENCE</scope>
    <source>
        <strain evidence="10">TT17</strain>
    </source>
</reference>
<evidence type="ECO:0000256" key="7">
    <source>
        <dbReference type="ARBA" id="ARBA00023150"/>
    </source>
</evidence>
<evidence type="ECO:0000256" key="1">
    <source>
        <dbReference type="ARBA" id="ARBA00022490"/>
    </source>
</evidence>
<dbReference type="InterPro" id="IPR025877">
    <property type="entry name" value="MobA-like_NTP_Trfase"/>
</dbReference>
<feature type="binding site" evidence="8">
    <location>
        <begin position="13"/>
        <end position="15"/>
    </location>
    <ligand>
        <name>GTP</name>
        <dbReference type="ChEBI" id="CHEBI:37565"/>
    </ligand>
</feature>
<dbReference type="GO" id="GO:0016779">
    <property type="term" value="F:nucleotidyltransferase activity"/>
    <property type="evidence" value="ECO:0007669"/>
    <property type="project" value="UniProtKB-KW"/>
</dbReference>
<dbReference type="PANTHER" id="PTHR19136:SF81">
    <property type="entry name" value="MOLYBDENUM COFACTOR GUANYLYLTRANSFERASE"/>
    <property type="match status" value="1"/>
</dbReference>
<dbReference type="CDD" id="cd02503">
    <property type="entry name" value="MobA"/>
    <property type="match status" value="1"/>
</dbReference>
<keyword evidence="5 8" id="KW-0460">Magnesium</keyword>
<evidence type="ECO:0000313" key="11">
    <source>
        <dbReference type="Proteomes" id="UP001055429"/>
    </source>
</evidence>
<sequence>MTSAPDHIAVVVLAGGEGRRIGGGKPLRRLAGQTLLDRALAQARTVSDMVAVAVRDPAQAAGVDGARLIPDAPWEGPLGGLAAALVFARQAGRTAVLTLPCDMPLVPPDLAGRLTAALDGHGAALASSGGRLHPVCGLWRTDRLGALSAYAATGQRSLKGFAAGIGFVAVDWPAEPVDPFFNVNTAADLGRAEALLA</sequence>
<dbReference type="HAMAP" id="MF_00316">
    <property type="entry name" value="MobA"/>
    <property type="match status" value="1"/>
</dbReference>
<dbReference type="RefSeq" id="WP_250201796.1">
    <property type="nucleotide sequence ID" value="NZ_CP097649.1"/>
</dbReference>
<dbReference type="InterPro" id="IPR029044">
    <property type="entry name" value="Nucleotide-diphossugar_trans"/>
</dbReference>
<keyword evidence="4 8" id="KW-0547">Nucleotide-binding</keyword>
<keyword evidence="6 8" id="KW-0342">GTP-binding</keyword>
<protein>
    <recommendedName>
        <fullName evidence="8">Molybdenum cofactor guanylyltransferase</fullName>
        <shortName evidence="8">MoCo guanylyltransferase</shortName>
        <ecNumber evidence="8">2.7.7.77</ecNumber>
    </recommendedName>
    <alternativeName>
        <fullName evidence="8">GTP:molybdopterin guanylyltransferase</fullName>
    </alternativeName>
    <alternativeName>
        <fullName evidence="8">Mo-MPT guanylyltransferase</fullName>
    </alternativeName>
    <alternativeName>
        <fullName evidence="8">Molybdopterin guanylyltransferase</fullName>
    </alternativeName>
    <alternativeName>
        <fullName evidence="8">Molybdopterin-guanine dinucleotide synthase</fullName>
        <shortName evidence="8">MGD synthase</shortName>
    </alternativeName>
</protein>
<keyword evidence="2 8" id="KW-0808">Transferase</keyword>
<evidence type="ECO:0000256" key="3">
    <source>
        <dbReference type="ARBA" id="ARBA00022723"/>
    </source>
</evidence>
<dbReference type="EMBL" id="CP097649">
    <property type="protein sequence ID" value="URI15010.1"/>
    <property type="molecule type" value="Genomic_DNA"/>
</dbReference>
<comment type="caution">
    <text evidence="8">Lacks conserved residue(s) required for the propagation of feature annotation.</text>
</comment>
<dbReference type="PANTHER" id="PTHR19136">
    <property type="entry name" value="MOLYBDENUM COFACTOR GUANYLYLTRANSFERASE"/>
    <property type="match status" value="1"/>
</dbReference>
<keyword evidence="7 8" id="KW-0501">Molybdenum cofactor biosynthesis</keyword>
<accession>A0ABY4SQP1</accession>
<evidence type="ECO:0000256" key="8">
    <source>
        <dbReference type="HAMAP-Rule" id="MF_00316"/>
    </source>
</evidence>
<feature type="domain" description="MobA-like NTP transferase" evidence="9">
    <location>
        <begin position="10"/>
        <end position="157"/>
    </location>
</feature>
<comment type="domain">
    <text evidence="8">The N-terminal domain determines nucleotide recognition and specific binding, while the C-terminal domain determines the specific binding to the target protein.</text>
</comment>
<gene>
    <name evidence="8" type="primary">mobA</name>
    <name evidence="10" type="ORF">M8231_14585</name>
</gene>
<comment type="similarity">
    <text evidence="8">Belongs to the MobA family.</text>
</comment>
<feature type="binding site" evidence="8">
    <location>
        <position position="102"/>
    </location>
    <ligand>
        <name>Mg(2+)</name>
        <dbReference type="ChEBI" id="CHEBI:18420"/>
    </ligand>
</feature>
<dbReference type="Gene3D" id="3.90.550.10">
    <property type="entry name" value="Spore Coat Polysaccharide Biosynthesis Protein SpsA, Chain A"/>
    <property type="match status" value="1"/>
</dbReference>
<dbReference type="Pfam" id="PF12804">
    <property type="entry name" value="NTP_transf_3"/>
    <property type="match status" value="1"/>
</dbReference>
<feature type="binding site" evidence="8">
    <location>
        <position position="25"/>
    </location>
    <ligand>
        <name>GTP</name>
        <dbReference type="ChEBI" id="CHEBI:37565"/>
    </ligand>
</feature>
<dbReference type="EC" id="2.7.7.77" evidence="8"/>
<keyword evidence="3 8" id="KW-0479">Metal-binding</keyword>
<evidence type="ECO:0000256" key="6">
    <source>
        <dbReference type="ARBA" id="ARBA00023134"/>
    </source>
</evidence>
<keyword evidence="10" id="KW-0548">Nucleotidyltransferase</keyword>
<evidence type="ECO:0000256" key="4">
    <source>
        <dbReference type="ARBA" id="ARBA00022741"/>
    </source>
</evidence>
<evidence type="ECO:0000256" key="5">
    <source>
        <dbReference type="ARBA" id="ARBA00022842"/>
    </source>
</evidence>
<name>A0ABY4SQP1_9CAUL</name>
<proteinExistence type="inferred from homology"/>
<comment type="cofactor">
    <cofactor evidence="8">
        <name>Mg(2+)</name>
        <dbReference type="ChEBI" id="CHEBI:18420"/>
    </cofactor>
</comment>
<feature type="binding site" evidence="8">
    <location>
        <position position="102"/>
    </location>
    <ligand>
        <name>GTP</name>
        <dbReference type="ChEBI" id="CHEBI:37565"/>
    </ligand>
</feature>
<dbReference type="InterPro" id="IPR013482">
    <property type="entry name" value="Molybde_CF_guanTrfase"/>
</dbReference>
<dbReference type="SUPFAM" id="SSF53448">
    <property type="entry name" value="Nucleotide-diphospho-sugar transferases"/>
    <property type="match status" value="1"/>
</dbReference>
<keyword evidence="11" id="KW-1185">Reference proteome</keyword>
<feature type="binding site" evidence="8">
    <location>
        <position position="71"/>
    </location>
    <ligand>
        <name>GTP</name>
        <dbReference type="ChEBI" id="CHEBI:37565"/>
    </ligand>
</feature>
<comment type="subunit">
    <text evidence="8">Monomer.</text>
</comment>
<evidence type="ECO:0000313" key="10">
    <source>
        <dbReference type="EMBL" id="URI15010.1"/>
    </source>
</evidence>